<name>A0ABT3T668_9GAMM</name>
<evidence type="ECO:0000256" key="1">
    <source>
        <dbReference type="ARBA" id="ARBA00001954"/>
    </source>
</evidence>
<proteinExistence type="predicted"/>
<accession>A0ABT3T668</accession>
<evidence type="ECO:0000313" key="2">
    <source>
        <dbReference type="EMBL" id="MCX2977539.1"/>
    </source>
</evidence>
<dbReference type="EMBL" id="SHNO01000001">
    <property type="protein sequence ID" value="MCX2977539.1"/>
    <property type="molecule type" value="Genomic_DNA"/>
</dbReference>
<dbReference type="Gene3D" id="2.60.120.620">
    <property type="entry name" value="q2cbj1_9rhob like domain"/>
    <property type="match status" value="1"/>
</dbReference>
<dbReference type="SUPFAM" id="SSF51197">
    <property type="entry name" value="Clavaminate synthase-like"/>
    <property type="match status" value="1"/>
</dbReference>
<dbReference type="Pfam" id="PF05721">
    <property type="entry name" value="PhyH"/>
    <property type="match status" value="1"/>
</dbReference>
<sequence>MTSETPAADPAVIERYRGELARVDELTGAGDYEAAIALLQNVARSSGDEALMQRLIELRVVAMPLLADNVDPQPMYEANQLLGEPGAVRERLDKDGYLFFRDIIPTERLRSLRDDITNILADEGWIEGGERRPQARAICRPRREGQPKFFRAHDRIVKLEALHSMAHEPRLLDVMRQALGDTAFPHPLSIVRLVFPDSPELATPPHQDFPNNQGTPKLTAAWMPLADCDIEGGSLAVLEGSHKFGLLPLKFHLGAGNRAAVLSEEVRACRWVGADFKAGDVLLFPSLTIHKAMENHTLETMRLSVDFRYQTEGEALTEGCLKPHFDRVSWEEIYRDWQSDALKYYWRDKSFDMVPWDEVLHALPADHVDEAYEQTLAYNIALTRRKEARAADGGD</sequence>
<keyword evidence="3" id="KW-1185">Reference proteome</keyword>
<evidence type="ECO:0000313" key="3">
    <source>
        <dbReference type="Proteomes" id="UP001143304"/>
    </source>
</evidence>
<reference evidence="2" key="1">
    <citation type="submission" date="2019-02" db="EMBL/GenBank/DDBJ databases">
        <authorList>
            <person name="Li S.-H."/>
        </authorList>
    </citation>
    <scope>NUCLEOTIDE SEQUENCE</scope>
    <source>
        <strain evidence="2">IMCC11814</strain>
    </source>
</reference>
<evidence type="ECO:0008006" key="4">
    <source>
        <dbReference type="Google" id="ProtNLM"/>
    </source>
</evidence>
<protein>
    <recommendedName>
        <fullName evidence="4">1-deoxypentalenic acid 11-beta-hydroxylase</fullName>
    </recommendedName>
</protein>
<comment type="cofactor">
    <cofactor evidence="1">
        <name>Fe(2+)</name>
        <dbReference type="ChEBI" id="CHEBI:29033"/>
    </cofactor>
</comment>
<dbReference type="PANTHER" id="PTHR20883:SF48">
    <property type="entry name" value="ECTOINE DIOXYGENASE"/>
    <property type="match status" value="1"/>
</dbReference>
<dbReference type="Proteomes" id="UP001143304">
    <property type="component" value="Unassembled WGS sequence"/>
</dbReference>
<dbReference type="PANTHER" id="PTHR20883">
    <property type="entry name" value="PHYTANOYL-COA DIOXYGENASE DOMAIN CONTAINING 1"/>
    <property type="match status" value="1"/>
</dbReference>
<dbReference type="InterPro" id="IPR008775">
    <property type="entry name" value="Phytyl_CoA_dOase-like"/>
</dbReference>
<dbReference type="RefSeq" id="WP_279249255.1">
    <property type="nucleotide sequence ID" value="NZ_SHNO01000001.1"/>
</dbReference>
<organism evidence="2 3">
    <name type="scientific">Candidatus Marimicrobium litorale</name>
    <dbReference type="NCBI Taxonomy" id="2518991"/>
    <lineage>
        <taxon>Bacteria</taxon>
        <taxon>Pseudomonadati</taxon>
        <taxon>Pseudomonadota</taxon>
        <taxon>Gammaproteobacteria</taxon>
        <taxon>Cellvibrionales</taxon>
        <taxon>Halieaceae</taxon>
        <taxon>Marimicrobium</taxon>
    </lineage>
</organism>
<comment type="caution">
    <text evidence="2">The sequence shown here is derived from an EMBL/GenBank/DDBJ whole genome shotgun (WGS) entry which is preliminary data.</text>
</comment>
<gene>
    <name evidence="2" type="ORF">EYC82_09260</name>
</gene>